<evidence type="ECO:0000313" key="2">
    <source>
        <dbReference type="EMBL" id="TWT89617.1"/>
    </source>
</evidence>
<dbReference type="AlphaFoldDB" id="A0A5C5ZRT1"/>
<dbReference type="EMBL" id="SJPN01000020">
    <property type="protein sequence ID" value="TWT89617.1"/>
    <property type="molecule type" value="Genomic_DNA"/>
</dbReference>
<feature type="domain" description="DUF6892" evidence="1">
    <location>
        <begin position="51"/>
        <end position="199"/>
    </location>
</feature>
<sequence>MVASQRHGAATEFDRTMRWTEATHRADEHGNHNGVARSTPPFAYREYFDAMQFADRNFRLACIDAIHCVGHLPDVFDEPESDAFADRIALLEAVVLTDELLRQLTRFSPDGGDDVYLFADPEWGAENDELYISRFDDLVLLPNLESIWVHAVTNEGAFDLSLLLECRSLKTFRADSFYVKPSDANDQIIERLVAGGVDVRID</sequence>
<dbReference type="Pfam" id="PF21832">
    <property type="entry name" value="DUF6892"/>
    <property type="match status" value="1"/>
</dbReference>
<evidence type="ECO:0000313" key="3">
    <source>
        <dbReference type="Proteomes" id="UP000320176"/>
    </source>
</evidence>
<accession>A0A5C5ZRT1</accession>
<gene>
    <name evidence="2" type="ORF">Pla52n_67450</name>
</gene>
<protein>
    <recommendedName>
        <fullName evidence="1">DUF6892 domain-containing protein</fullName>
    </recommendedName>
</protein>
<reference evidence="2 3" key="1">
    <citation type="submission" date="2019-02" db="EMBL/GenBank/DDBJ databases">
        <title>Deep-cultivation of Planctomycetes and their phenomic and genomic characterization uncovers novel biology.</title>
        <authorList>
            <person name="Wiegand S."/>
            <person name="Jogler M."/>
            <person name="Boedeker C."/>
            <person name="Pinto D."/>
            <person name="Vollmers J."/>
            <person name="Rivas-Marin E."/>
            <person name="Kohn T."/>
            <person name="Peeters S.H."/>
            <person name="Heuer A."/>
            <person name="Rast P."/>
            <person name="Oberbeckmann S."/>
            <person name="Bunk B."/>
            <person name="Jeske O."/>
            <person name="Meyerdierks A."/>
            <person name="Storesund J.E."/>
            <person name="Kallscheuer N."/>
            <person name="Luecker S."/>
            <person name="Lage O.M."/>
            <person name="Pohl T."/>
            <person name="Merkel B.J."/>
            <person name="Hornburger P."/>
            <person name="Mueller R.-W."/>
            <person name="Bruemmer F."/>
            <person name="Labrenz M."/>
            <person name="Spormann A.M."/>
            <person name="Op Den Camp H."/>
            <person name="Overmann J."/>
            <person name="Amann R."/>
            <person name="Jetten M.S.M."/>
            <person name="Mascher T."/>
            <person name="Medema M.H."/>
            <person name="Devos D.P."/>
            <person name="Kaster A.-K."/>
            <person name="Ovreas L."/>
            <person name="Rohde M."/>
            <person name="Galperin M.Y."/>
            <person name="Jogler C."/>
        </authorList>
    </citation>
    <scope>NUCLEOTIDE SEQUENCE [LARGE SCALE GENOMIC DNA]</scope>
    <source>
        <strain evidence="2 3">Pla52n</strain>
    </source>
</reference>
<keyword evidence="3" id="KW-1185">Reference proteome</keyword>
<comment type="caution">
    <text evidence="2">The sequence shown here is derived from an EMBL/GenBank/DDBJ whole genome shotgun (WGS) entry which is preliminary data.</text>
</comment>
<name>A0A5C5ZRT1_9BACT</name>
<evidence type="ECO:0000259" key="1">
    <source>
        <dbReference type="Pfam" id="PF21832"/>
    </source>
</evidence>
<dbReference type="Proteomes" id="UP000320176">
    <property type="component" value="Unassembled WGS sequence"/>
</dbReference>
<proteinExistence type="predicted"/>
<organism evidence="2 3">
    <name type="scientific">Stieleria varia</name>
    <dbReference type="NCBI Taxonomy" id="2528005"/>
    <lineage>
        <taxon>Bacteria</taxon>
        <taxon>Pseudomonadati</taxon>
        <taxon>Planctomycetota</taxon>
        <taxon>Planctomycetia</taxon>
        <taxon>Pirellulales</taxon>
        <taxon>Pirellulaceae</taxon>
        <taxon>Stieleria</taxon>
    </lineage>
</organism>
<dbReference type="InterPro" id="IPR054187">
    <property type="entry name" value="DUF6892"/>
</dbReference>